<dbReference type="InterPro" id="IPR016181">
    <property type="entry name" value="Acyl_CoA_acyltransferase"/>
</dbReference>
<dbReference type="EMBL" id="DF196788">
    <property type="protein sequence ID" value="GAC76568.1"/>
    <property type="molecule type" value="Genomic_DNA"/>
</dbReference>
<keyword evidence="1" id="KW-0808">Transferase</keyword>
<dbReference type="Gene3D" id="3.40.630.30">
    <property type="match status" value="1"/>
</dbReference>
<dbReference type="Proteomes" id="UP000011976">
    <property type="component" value="Unassembled WGS sequence"/>
</dbReference>
<dbReference type="Pfam" id="PF00583">
    <property type="entry name" value="Acetyltransf_1"/>
    <property type="match status" value="1"/>
</dbReference>
<dbReference type="InterPro" id="IPR044542">
    <property type="entry name" value="NAA30-like"/>
</dbReference>
<evidence type="ECO:0000313" key="7">
    <source>
        <dbReference type="Proteomes" id="UP000011976"/>
    </source>
</evidence>
<evidence type="ECO:0000256" key="3">
    <source>
        <dbReference type="ARBA" id="ARBA00024025"/>
    </source>
</evidence>
<dbReference type="PANTHER" id="PTHR45896">
    <property type="entry name" value="N-ALPHA-ACETYLTRANSFERASE 30"/>
    <property type="match status" value="1"/>
</dbReference>
<gene>
    <name evidence="6" type="ORF">PANT_22d00093</name>
</gene>
<dbReference type="GO" id="GO:0031417">
    <property type="term" value="C:NatC complex"/>
    <property type="evidence" value="ECO:0007669"/>
    <property type="project" value="TreeGrafter"/>
</dbReference>
<dbReference type="CDD" id="cd04301">
    <property type="entry name" value="NAT_SF"/>
    <property type="match status" value="1"/>
</dbReference>
<dbReference type="STRING" id="1151754.M9MFY0"/>
<evidence type="ECO:0000256" key="4">
    <source>
        <dbReference type="SAM" id="MobiDB-lite"/>
    </source>
</evidence>
<evidence type="ECO:0000259" key="5">
    <source>
        <dbReference type="PROSITE" id="PS51186"/>
    </source>
</evidence>
<feature type="compositionally biased region" description="Pro residues" evidence="4">
    <location>
        <begin position="208"/>
        <end position="227"/>
    </location>
</feature>
<feature type="region of interest" description="Disordered" evidence="4">
    <location>
        <begin position="208"/>
        <end position="256"/>
    </location>
</feature>
<evidence type="ECO:0000256" key="1">
    <source>
        <dbReference type="ARBA" id="ARBA00022679"/>
    </source>
</evidence>
<reference evidence="7" key="1">
    <citation type="journal article" date="2013" name="Genome Announc.">
        <title>Genome sequence of the basidiomycetous yeast Pseudozyma antarctica T-34, a producer of the glycolipid biosurfactants mannosylerythritol lipids.</title>
        <authorList>
            <person name="Morita T."/>
            <person name="Koike H."/>
            <person name="Koyama Y."/>
            <person name="Hagiwara H."/>
            <person name="Ito E."/>
            <person name="Fukuoka T."/>
            <person name="Imura T."/>
            <person name="Machida M."/>
            <person name="Kitamoto D."/>
        </authorList>
    </citation>
    <scope>NUCLEOTIDE SEQUENCE [LARGE SCALE GENOMIC DNA]</scope>
    <source>
        <strain evidence="7">T-34</strain>
    </source>
</reference>
<proteinExistence type="inferred from homology"/>
<evidence type="ECO:0000313" key="6">
    <source>
        <dbReference type="EMBL" id="GAC76568.1"/>
    </source>
</evidence>
<keyword evidence="2" id="KW-0012">Acyltransferase</keyword>
<evidence type="ECO:0000256" key="2">
    <source>
        <dbReference type="ARBA" id="ARBA00023315"/>
    </source>
</evidence>
<dbReference type="AlphaFoldDB" id="M9MFY0"/>
<dbReference type="GO" id="GO:0004596">
    <property type="term" value="F:protein-N-terminal amino-acid acetyltransferase activity"/>
    <property type="evidence" value="ECO:0007669"/>
    <property type="project" value="InterPro"/>
</dbReference>
<dbReference type="PANTHER" id="PTHR45896:SF1">
    <property type="entry name" value="N-ALPHA-ACETYLTRANSFERASE 30"/>
    <property type="match status" value="1"/>
</dbReference>
<sequence>MASAEPTSSTPSTSSISLDAAVPTPSGDHATPSTTSARADSIVLEPYDGEHQMADIIDLIENELSEPYIVHTYRYFVNQWPQLCFLAYAPPDSAAGARLAVGVVVCKLDRHLKGARLMRGYIAMISVRNTWRGQGMAKRLVRHAVQHMVDSGAQEVVLETEADNVAALALYEGLGFIREKRLHRFYLNGKGKDSFRLVLPVPPRMQKPVPPHIDVPPPTGLVQPPYPGTSHARQQPPSQPPTPVTSTTQLTQDLII</sequence>
<dbReference type="OrthoDB" id="249099at2759"/>
<dbReference type="InterPro" id="IPR000182">
    <property type="entry name" value="GNAT_dom"/>
</dbReference>
<name>M9MFY0_PSEA3</name>
<accession>M9MFY0</accession>
<organism evidence="6 7">
    <name type="scientific">Pseudozyma antarctica (strain T-34)</name>
    <name type="common">Yeast</name>
    <name type="synonym">Candida antarctica</name>
    <dbReference type="NCBI Taxonomy" id="1151754"/>
    <lineage>
        <taxon>Eukaryota</taxon>
        <taxon>Fungi</taxon>
        <taxon>Dikarya</taxon>
        <taxon>Basidiomycota</taxon>
        <taxon>Ustilaginomycotina</taxon>
        <taxon>Ustilaginomycetes</taxon>
        <taxon>Ustilaginales</taxon>
        <taxon>Ustilaginaceae</taxon>
        <taxon>Moesziomyces</taxon>
    </lineage>
</organism>
<feature type="domain" description="N-acetyltransferase" evidence="5">
    <location>
        <begin position="42"/>
        <end position="202"/>
    </location>
</feature>
<feature type="compositionally biased region" description="Low complexity" evidence="4">
    <location>
        <begin position="244"/>
        <end position="256"/>
    </location>
</feature>
<dbReference type="SUPFAM" id="SSF55729">
    <property type="entry name" value="Acyl-CoA N-acyltransferases (Nat)"/>
    <property type="match status" value="1"/>
</dbReference>
<dbReference type="PROSITE" id="PS51186">
    <property type="entry name" value="GNAT"/>
    <property type="match status" value="1"/>
</dbReference>
<feature type="region of interest" description="Disordered" evidence="4">
    <location>
        <begin position="1"/>
        <end position="39"/>
    </location>
</feature>
<protein>
    <recommendedName>
        <fullName evidence="5">N-acetyltransferase domain-containing protein</fullName>
    </recommendedName>
</protein>
<comment type="similarity">
    <text evidence="3">Belongs to the acetyltransferase family. MAK3 subfamily.</text>
</comment>
<feature type="compositionally biased region" description="Low complexity" evidence="4">
    <location>
        <begin position="1"/>
        <end position="17"/>
    </location>
</feature>